<evidence type="ECO:0000313" key="3">
    <source>
        <dbReference type="WBParaSite" id="Csp11.Scaffold51.g331.t1"/>
    </source>
</evidence>
<evidence type="ECO:0000313" key="2">
    <source>
        <dbReference type="Proteomes" id="UP000095282"/>
    </source>
</evidence>
<sequence length="116" mass="13100">MNWEYSRSDDVGDVLNPEPASSSSVSSLLSNSTFTLAVVTTLSETLVFHASPPPSFSRQSDRRLLFIAFARFAFCLQTVRPLFPFYSSYRDPLHHLHFSPGFFMSAFKLAQSNELK</sequence>
<name>A0A1I7T5A0_9PELO</name>
<feature type="region of interest" description="Disordered" evidence="1">
    <location>
        <begin position="1"/>
        <end position="28"/>
    </location>
</feature>
<evidence type="ECO:0000256" key="1">
    <source>
        <dbReference type="SAM" id="MobiDB-lite"/>
    </source>
</evidence>
<reference evidence="3" key="1">
    <citation type="submission" date="2016-11" db="UniProtKB">
        <authorList>
            <consortium name="WormBaseParasite"/>
        </authorList>
    </citation>
    <scope>IDENTIFICATION</scope>
</reference>
<dbReference type="Proteomes" id="UP000095282">
    <property type="component" value="Unplaced"/>
</dbReference>
<keyword evidence="2" id="KW-1185">Reference proteome</keyword>
<dbReference type="AlphaFoldDB" id="A0A1I7T5A0"/>
<organism evidence="2 3">
    <name type="scientific">Caenorhabditis tropicalis</name>
    <dbReference type="NCBI Taxonomy" id="1561998"/>
    <lineage>
        <taxon>Eukaryota</taxon>
        <taxon>Metazoa</taxon>
        <taxon>Ecdysozoa</taxon>
        <taxon>Nematoda</taxon>
        <taxon>Chromadorea</taxon>
        <taxon>Rhabditida</taxon>
        <taxon>Rhabditina</taxon>
        <taxon>Rhabditomorpha</taxon>
        <taxon>Rhabditoidea</taxon>
        <taxon>Rhabditidae</taxon>
        <taxon>Peloderinae</taxon>
        <taxon>Caenorhabditis</taxon>
    </lineage>
</organism>
<feature type="compositionally biased region" description="Basic and acidic residues" evidence="1">
    <location>
        <begin position="1"/>
        <end position="10"/>
    </location>
</feature>
<accession>A0A1I7T5A0</accession>
<proteinExistence type="predicted"/>
<dbReference type="WBParaSite" id="Csp11.Scaffold51.g331.t1">
    <property type="protein sequence ID" value="Csp11.Scaffold51.g331.t1"/>
    <property type="gene ID" value="Csp11.Scaffold51.g331"/>
</dbReference>
<protein>
    <submittedName>
        <fullName evidence="3">Uncharacterized protein</fullName>
    </submittedName>
</protein>